<dbReference type="InterPro" id="IPR032710">
    <property type="entry name" value="NTF2-like_dom_sf"/>
</dbReference>
<dbReference type="Pfam" id="PF13577">
    <property type="entry name" value="SnoaL_4"/>
    <property type="match status" value="1"/>
</dbReference>
<dbReference type="Proteomes" id="UP001501842">
    <property type="component" value="Unassembled WGS sequence"/>
</dbReference>
<comment type="caution">
    <text evidence="2">The sequence shown here is derived from an EMBL/GenBank/DDBJ whole genome shotgun (WGS) entry which is preliminary data.</text>
</comment>
<proteinExistence type="predicted"/>
<feature type="domain" description="SnoaL-like" evidence="1">
    <location>
        <begin position="6"/>
        <end position="123"/>
    </location>
</feature>
<dbReference type="CDD" id="cd00531">
    <property type="entry name" value="NTF2_like"/>
    <property type="match status" value="1"/>
</dbReference>
<evidence type="ECO:0000259" key="1">
    <source>
        <dbReference type="Pfam" id="PF13577"/>
    </source>
</evidence>
<dbReference type="SUPFAM" id="SSF54427">
    <property type="entry name" value="NTF2-like"/>
    <property type="match status" value="1"/>
</dbReference>
<name>A0ABP6GJ36_9ACTN</name>
<dbReference type="RefSeq" id="WP_344450175.1">
    <property type="nucleotide sequence ID" value="NZ_BAAATZ010000007.1"/>
</dbReference>
<keyword evidence="3" id="KW-1185">Reference proteome</keyword>
<evidence type="ECO:0000313" key="3">
    <source>
        <dbReference type="Proteomes" id="UP001501842"/>
    </source>
</evidence>
<dbReference type="EMBL" id="BAAATZ010000007">
    <property type="protein sequence ID" value="GAA2724351.1"/>
    <property type="molecule type" value="Genomic_DNA"/>
</dbReference>
<dbReference type="Gene3D" id="3.10.450.50">
    <property type="match status" value="1"/>
</dbReference>
<dbReference type="InterPro" id="IPR037401">
    <property type="entry name" value="SnoaL-like"/>
</dbReference>
<protein>
    <recommendedName>
        <fullName evidence="1">SnoaL-like domain-containing protein</fullName>
    </recommendedName>
</protein>
<sequence length="151" mass="16530">MSTGPDRSEVQQLFALFSHVFDNGNLDNLGLVFTKDAVIDLRSGPGREFDGLEAIAEFVTALGRDSPDHQTLDTVLLPGSPEDSGTARARSRYLAILPDGSVHNGDYYDDLRLTADGWRIARRVSVPRYPLGAHAPVPEGLLDAWRVDKGR</sequence>
<accession>A0ABP6GJ36</accession>
<reference evidence="3" key="1">
    <citation type="journal article" date="2019" name="Int. J. Syst. Evol. Microbiol.">
        <title>The Global Catalogue of Microorganisms (GCM) 10K type strain sequencing project: providing services to taxonomists for standard genome sequencing and annotation.</title>
        <authorList>
            <consortium name="The Broad Institute Genomics Platform"/>
            <consortium name="The Broad Institute Genome Sequencing Center for Infectious Disease"/>
            <person name="Wu L."/>
            <person name="Ma J."/>
        </authorList>
    </citation>
    <scope>NUCLEOTIDE SEQUENCE [LARGE SCALE GENOMIC DNA]</scope>
    <source>
        <strain evidence="3">JCM 8201</strain>
    </source>
</reference>
<evidence type="ECO:0000313" key="2">
    <source>
        <dbReference type="EMBL" id="GAA2724351.1"/>
    </source>
</evidence>
<gene>
    <name evidence="2" type="ORF">GCM10010439_21780</name>
</gene>
<organism evidence="2 3">
    <name type="scientific">Actinocorallia aurantiaca</name>
    <dbReference type="NCBI Taxonomy" id="46204"/>
    <lineage>
        <taxon>Bacteria</taxon>
        <taxon>Bacillati</taxon>
        <taxon>Actinomycetota</taxon>
        <taxon>Actinomycetes</taxon>
        <taxon>Streptosporangiales</taxon>
        <taxon>Thermomonosporaceae</taxon>
        <taxon>Actinocorallia</taxon>
    </lineage>
</organism>